<reference evidence="3" key="1">
    <citation type="submission" date="2020-02" db="EMBL/GenBank/DDBJ databases">
        <authorList>
            <person name="Fontana A."/>
            <person name="Patrone V."/>
            <person name="Morelli L."/>
        </authorList>
    </citation>
    <scope>NUCLEOTIDE SEQUENCE</scope>
    <source>
        <strain evidence="2">CCUG 30943</strain>
        <strain evidence="3">CCUG 43002</strain>
    </source>
</reference>
<proteinExistence type="predicted"/>
<feature type="transmembrane region" description="Helical" evidence="1">
    <location>
        <begin position="86"/>
        <end position="103"/>
    </location>
</feature>
<dbReference type="EMBL" id="JAAOCX010000001">
    <property type="protein sequence ID" value="MBJ7631558.1"/>
    <property type="molecule type" value="Genomic_DNA"/>
</dbReference>
<name>A0A1T4J5R8_WEICO</name>
<feature type="transmembrane region" description="Helical" evidence="1">
    <location>
        <begin position="38"/>
        <end position="57"/>
    </location>
</feature>
<reference evidence="3 4" key="2">
    <citation type="journal article" date="2021" name="Int. J. Food Microbiol.">
        <title>Safety demonstration of a microbial species for use in the food chain: Weissella confusa.</title>
        <authorList>
            <person name="Bourdichon F."/>
            <person name="Patrone V."/>
            <person name="Fontana A."/>
            <person name="Milani G."/>
            <person name="Morelli L."/>
        </authorList>
    </citation>
    <scope>NUCLEOTIDE SEQUENCE [LARGE SCALE GENOMIC DNA]</scope>
    <source>
        <strain evidence="2">CCUG 30943</strain>
        <strain evidence="3 4">CCUG 43002</strain>
    </source>
</reference>
<sequence>MKRLKEAWDWRFWIWMPILGWLVPFAINESPLTANVKIIFSLFVANMIFSAIAGAFLRKRGAFWYLMFVWPLVFLVSVWLQLNSAMYGYYLAALYFVIELFAFTRGQEEEVDIEDQIPVDGGFREI</sequence>
<evidence type="ECO:0008006" key="5">
    <source>
        <dbReference type="Google" id="ProtNLM"/>
    </source>
</evidence>
<dbReference type="Proteomes" id="UP000808038">
    <property type="component" value="Unassembled WGS sequence"/>
</dbReference>
<gene>
    <name evidence="3" type="ORF">HAU20_01160</name>
    <name evidence="2" type="ORF">HAU43_00315</name>
</gene>
<evidence type="ECO:0000256" key="1">
    <source>
        <dbReference type="SAM" id="Phobius"/>
    </source>
</evidence>
<evidence type="ECO:0000313" key="3">
    <source>
        <dbReference type="EMBL" id="MBJ7638031.1"/>
    </source>
</evidence>
<keyword evidence="1" id="KW-0812">Transmembrane</keyword>
<organism evidence="3 4">
    <name type="scientific">Weissella confusa</name>
    <name type="common">Lactobacillus confusus</name>
    <dbReference type="NCBI Taxonomy" id="1583"/>
    <lineage>
        <taxon>Bacteria</taxon>
        <taxon>Bacillati</taxon>
        <taxon>Bacillota</taxon>
        <taxon>Bacilli</taxon>
        <taxon>Lactobacillales</taxon>
        <taxon>Lactobacillaceae</taxon>
        <taxon>Weissella</taxon>
    </lineage>
</organism>
<evidence type="ECO:0000313" key="2">
    <source>
        <dbReference type="EMBL" id="MBJ7631558.1"/>
    </source>
</evidence>
<keyword evidence="1" id="KW-0472">Membrane</keyword>
<keyword evidence="1" id="KW-1133">Transmembrane helix</keyword>
<keyword evidence="4" id="KW-1185">Reference proteome</keyword>
<feature type="transmembrane region" description="Helical" evidence="1">
    <location>
        <begin position="12"/>
        <end position="32"/>
    </location>
</feature>
<dbReference type="EMBL" id="JAAOCP010000001">
    <property type="protein sequence ID" value="MBJ7638031.1"/>
    <property type="molecule type" value="Genomic_DNA"/>
</dbReference>
<dbReference type="Proteomes" id="UP000728106">
    <property type="component" value="Unassembled WGS sequence"/>
</dbReference>
<dbReference type="RefSeq" id="WP_003608211.1">
    <property type="nucleotide sequence ID" value="NZ_ALXH01000032.1"/>
</dbReference>
<dbReference type="AlphaFoldDB" id="A0A1T4J5R8"/>
<feature type="transmembrane region" description="Helical" evidence="1">
    <location>
        <begin position="62"/>
        <end position="80"/>
    </location>
</feature>
<comment type="caution">
    <text evidence="3">The sequence shown here is derived from an EMBL/GenBank/DDBJ whole genome shotgun (WGS) entry which is preliminary data.</text>
</comment>
<dbReference type="GeneID" id="57978481"/>
<accession>A0A1T4J5R8</accession>
<protein>
    <recommendedName>
        <fullName evidence="5">Integral membrane protein</fullName>
    </recommendedName>
</protein>
<evidence type="ECO:0000313" key="4">
    <source>
        <dbReference type="Proteomes" id="UP000728106"/>
    </source>
</evidence>